<name>A0ABP9W958_9DEIO</name>
<dbReference type="InterPro" id="IPR016024">
    <property type="entry name" value="ARM-type_fold"/>
</dbReference>
<proteinExistence type="predicted"/>
<reference evidence="1 2" key="1">
    <citation type="submission" date="2024-02" db="EMBL/GenBank/DDBJ databases">
        <title>Deinococcus carri NBRC 110142.</title>
        <authorList>
            <person name="Ichikawa N."/>
            <person name="Katano-Makiyama Y."/>
            <person name="Hidaka K."/>
        </authorList>
    </citation>
    <scope>NUCLEOTIDE SEQUENCE [LARGE SCALE GENOMIC DNA]</scope>
    <source>
        <strain evidence="1 2">NBRC 110142</strain>
    </source>
</reference>
<keyword evidence="2" id="KW-1185">Reference proteome</keyword>
<sequence length="171" mass="18298">MTVPENPESNRQLVAQYLVGNDDANIARLTELARDEPGVAEQLVQIIDADENEEVPAGAIRALGFARPALLEQPFTRMLGSNDVTQRATAARLSGTFGVTALKTAVEQQLGTDPSANVRYWCALTLGMIGDMSSLPVLEGHTQDEAWGDHQDTVAGAARSAILEITERASP</sequence>
<comment type="caution">
    <text evidence="1">The sequence shown here is derived from an EMBL/GenBank/DDBJ whole genome shotgun (WGS) entry which is preliminary data.</text>
</comment>
<protein>
    <recommendedName>
        <fullName evidence="3">HEAT repeat domain-containing protein</fullName>
    </recommendedName>
</protein>
<evidence type="ECO:0000313" key="1">
    <source>
        <dbReference type="EMBL" id="GAA5513883.1"/>
    </source>
</evidence>
<evidence type="ECO:0008006" key="3">
    <source>
        <dbReference type="Google" id="ProtNLM"/>
    </source>
</evidence>
<dbReference type="Gene3D" id="1.25.10.10">
    <property type="entry name" value="Leucine-rich Repeat Variant"/>
    <property type="match status" value="1"/>
</dbReference>
<dbReference type="Pfam" id="PF13646">
    <property type="entry name" value="HEAT_2"/>
    <property type="match status" value="1"/>
</dbReference>
<accession>A0ABP9W958</accession>
<dbReference type="RefSeq" id="WP_345465907.1">
    <property type="nucleotide sequence ID" value="NZ_BAABRP010000011.1"/>
</dbReference>
<dbReference type="Proteomes" id="UP001401887">
    <property type="component" value="Unassembled WGS sequence"/>
</dbReference>
<dbReference type="EMBL" id="BAABRP010000011">
    <property type="protein sequence ID" value="GAA5513883.1"/>
    <property type="molecule type" value="Genomic_DNA"/>
</dbReference>
<organism evidence="1 2">
    <name type="scientific">Deinococcus carri</name>
    <dbReference type="NCBI Taxonomy" id="1211323"/>
    <lineage>
        <taxon>Bacteria</taxon>
        <taxon>Thermotogati</taxon>
        <taxon>Deinococcota</taxon>
        <taxon>Deinococci</taxon>
        <taxon>Deinococcales</taxon>
        <taxon>Deinococcaceae</taxon>
        <taxon>Deinococcus</taxon>
    </lineage>
</organism>
<evidence type="ECO:0000313" key="2">
    <source>
        <dbReference type="Proteomes" id="UP001401887"/>
    </source>
</evidence>
<dbReference type="InterPro" id="IPR011989">
    <property type="entry name" value="ARM-like"/>
</dbReference>
<dbReference type="SUPFAM" id="SSF48371">
    <property type="entry name" value="ARM repeat"/>
    <property type="match status" value="1"/>
</dbReference>
<gene>
    <name evidence="1" type="ORF">Dcar01_02632</name>
</gene>